<geneLocation type="plasmid" evidence="1">
    <name>Gve4548</name>
</geneLocation>
<protein>
    <submittedName>
        <fullName evidence="1">Uncharacterized protein</fullName>
    </submittedName>
</protein>
<proteinExistence type="predicted"/>
<name>A0A346Q013_9FLOR</name>
<organism evidence="1">
    <name type="scientific">Gracilaria vermiculophylla</name>
    <dbReference type="NCBI Taxonomy" id="2608709"/>
    <lineage>
        <taxon>Eukaryota</taxon>
        <taxon>Rhodophyta</taxon>
        <taxon>Florideophyceae</taxon>
        <taxon>Rhodymeniophycidae</taxon>
        <taxon>Gracilariales</taxon>
        <taxon>Gracilariaceae</taxon>
        <taxon>Gracilaria</taxon>
    </lineage>
</organism>
<dbReference type="AlphaFoldDB" id="A0A346Q013"/>
<sequence length="169" mass="19455">MYHDLKKHRLSSKKFFLVYPKTLMKNGKLVELTSFDIRATLCPIFMSRQIRAFIVYEQCADAYYPYDYLCTFILLKRVKNIVNPTILNINGILGSYSTVITPVFHQCNVSNVHYFTCLDDMSQKSNNELICTNQSDVSIKRSSNSNSANNSHPESNLKDKLIRNLIVSI</sequence>
<reference evidence="1" key="1">
    <citation type="journal article" date="2018" name="J. Phycol.">
        <title>Organellar genomics: a useful tool to study evolutionary relationships and molecular evolution in Gracilariaceae (Rhodophyta).</title>
        <authorList>
            <person name="Iha C."/>
            <person name="Grassa C.J."/>
            <person name="de M Lyra G."/>
            <person name="Davis C.C."/>
            <person name="Verbruggen H."/>
            <person name="Oliveira M.C."/>
        </authorList>
    </citation>
    <scope>NUCLEOTIDE SEQUENCE</scope>
    <source>
        <plasmid evidence="1">Gve4548</plasmid>
    </source>
</reference>
<dbReference type="EMBL" id="MH396027">
    <property type="protein sequence ID" value="AXR86339.1"/>
    <property type="molecule type" value="Genomic_DNA"/>
</dbReference>
<evidence type="ECO:0000313" key="1">
    <source>
        <dbReference type="EMBL" id="AXR86339.1"/>
    </source>
</evidence>
<accession>A0A346Q013</accession>
<keyword evidence="1" id="KW-0614">Plasmid</keyword>